<dbReference type="KEGG" id="ebm:SG0102_05900"/>
<dbReference type="OrthoDB" id="10730at2"/>
<dbReference type="Gene3D" id="3.20.20.70">
    <property type="entry name" value="Aldolase class I"/>
    <property type="match status" value="1"/>
</dbReference>
<dbReference type="PANTHER" id="PTHR35882:SF2">
    <property type="entry name" value="PELA"/>
    <property type="match status" value="1"/>
</dbReference>
<dbReference type="Proteomes" id="UP000268059">
    <property type="component" value="Chromosome"/>
</dbReference>
<keyword evidence="4" id="KW-1185">Reference proteome</keyword>
<dbReference type="InParanoid" id="A0A3G9J4H3"/>
<keyword evidence="1" id="KW-0732">Signal</keyword>
<organism evidence="3 4">
    <name type="scientific">Intestinibaculum porci</name>
    <dbReference type="NCBI Taxonomy" id="2487118"/>
    <lineage>
        <taxon>Bacteria</taxon>
        <taxon>Bacillati</taxon>
        <taxon>Bacillota</taxon>
        <taxon>Erysipelotrichia</taxon>
        <taxon>Erysipelotrichales</taxon>
        <taxon>Erysipelotrichaceae</taxon>
        <taxon>Intestinibaculum</taxon>
    </lineage>
</organism>
<proteinExistence type="predicted"/>
<dbReference type="InterPro" id="IPR013785">
    <property type="entry name" value="Aldolase_TIM"/>
</dbReference>
<evidence type="ECO:0000313" key="4">
    <source>
        <dbReference type="Proteomes" id="UP000268059"/>
    </source>
</evidence>
<dbReference type="PROSITE" id="PS51257">
    <property type="entry name" value="PROKAR_LIPOPROTEIN"/>
    <property type="match status" value="1"/>
</dbReference>
<accession>A0A3G9J4H3</accession>
<evidence type="ECO:0000313" key="3">
    <source>
        <dbReference type="EMBL" id="BBH25656.1"/>
    </source>
</evidence>
<dbReference type="InterPro" id="IPR017853">
    <property type="entry name" value="GH"/>
</dbReference>
<dbReference type="RefSeq" id="WP_125118583.1">
    <property type="nucleotide sequence ID" value="NZ_AP019309.1"/>
</dbReference>
<feature type="domain" description="Glycoside-hydrolase family GH114 TIM-barrel" evidence="2">
    <location>
        <begin position="46"/>
        <end position="258"/>
    </location>
</feature>
<evidence type="ECO:0000256" key="1">
    <source>
        <dbReference type="SAM" id="SignalP"/>
    </source>
</evidence>
<dbReference type="AlphaFoldDB" id="A0A3G9J4H3"/>
<dbReference type="PANTHER" id="PTHR35882">
    <property type="entry name" value="PELA"/>
    <property type="match status" value="1"/>
</dbReference>
<feature type="chain" id="PRO_5039252746" evidence="1">
    <location>
        <begin position="22"/>
        <end position="266"/>
    </location>
</feature>
<keyword evidence="3" id="KW-0808">Transferase</keyword>
<feature type="signal peptide" evidence="1">
    <location>
        <begin position="1"/>
        <end position="21"/>
    </location>
</feature>
<sequence>MKTKKYILILCLVFMLFGCSAKKVHNPTLRIVYGMKTKQLLSIKKHYDVMVINAAKVSRQDLTQLHKKAKYIYSYLDIAALNPKSPAFKKLKSLKLMPTVSGKKYYMNVADKKWQNYLTKTVKSYEEKGIDGYFIDHSDLYEKRQNNTIYTGLKTILSSLKKTKSPLILNNAQALVEKDPKILKGIAMISQEDVFTYWNHQTNKREDVPEKESLKKKNYLKKMAAMHKHVYVIDFTKKSDWQAVIKAYDKKYGYSTLFPLKTNYSK</sequence>
<dbReference type="InterPro" id="IPR004352">
    <property type="entry name" value="GH114_TIM-barrel"/>
</dbReference>
<reference evidence="3 4" key="1">
    <citation type="submission" date="2018-11" db="EMBL/GenBank/DDBJ databases">
        <title>Novel Erysipelotrichaceae bacterium isolated from small intestine of a swine.</title>
        <authorList>
            <person name="Kim J.S."/>
            <person name="Choe H."/>
            <person name="Lee Y.R."/>
            <person name="Kim K.M."/>
            <person name="Park D.S."/>
        </authorList>
    </citation>
    <scope>NUCLEOTIDE SEQUENCE [LARGE SCALE GENOMIC DNA]</scope>
    <source>
        <strain evidence="3 4">SG0102</strain>
    </source>
</reference>
<dbReference type="Pfam" id="PF03537">
    <property type="entry name" value="Glyco_hydro_114"/>
    <property type="match status" value="1"/>
</dbReference>
<dbReference type="EMBL" id="AP019309">
    <property type="protein sequence ID" value="BBH25656.1"/>
    <property type="molecule type" value="Genomic_DNA"/>
</dbReference>
<dbReference type="GO" id="GO:0016740">
    <property type="term" value="F:transferase activity"/>
    <property type="evidence" value="ECO:0007669"/>
    <property type="project" value="UniProtKB-KW"/>
</dbReference>
<gene>
    <name evidence="3" type="ORF">SG0102_05900</name>
</gene>
<evidence type="ECO:0000259" key="2">
    <source>
        <dbReference type="Pfam" id="PF03537"/>
    </source>
</evidence>
<name>A0A3G9J4H3_9FIRM</name>
<dbReference type="SUPFAM" id="SSF51445">
    <property type="entry name" value="(Trans)glycosidases"/>
    <property type="match status" value="1"/>
</dbReference>
<protein>
    <submittedName>
        <fullName evidence="3">Glucanotransferase</fullName>
    </submittedName>
</protein>